<keyword evidence="1" id="KW-0285">Flavoprotein</keyword>
<dbReference type="AlphaFoldDB" id="A0A1P8Q1T0"/>
<gene>
    <name evidence="6" type="ORF">BTM29_04350</name>
</gene>
<dbReference type="RefSeq" id="WP_076614337.1">
    <property type="nucleotide sequence ID" value="NZ_CP019323.1"/>
</dbReference>
<dbReference type="Pfam" id="PF12831">
    <property type="entry name" value="FAD_oxidored"/>
    <property type="match status" value="1"/>
</dbReference>
<organism evidence="6 7">
    <name type="scientific">Companilactobacillus allii</name>
    <dbReference type="NCBI Taxonomy" id="1847728"/>
    <lineage>
        <taxon>Bacteria</taxon>
        <taxon>Bacillati</taxon>
        <taxon>Bacillota</taxon>
        <taxon>Bacilli</taxon>
        <taxon>Lactobacillales</taxon>
        <taxon>Lactobacillaceae</taxon>
        <taxon>Companilactobacillus</taxon>
    </lineage>
</organism>
<name>A0A1P8Q1T0_9LACO</name>
<evidence type="ECO:0000256" key="1">
    <source>
        <dbReference type="ARBA" id="ARBA00022630"/>
    </source>
</evidence>
<evidence type="ECO:0000256" key="5">
    <source>
        <dbReference type="ARBA" id="ARBA00023027"/>
    </source>
</evidence>
<keyword evidence="3" id="KW-0274">FAD</keyword>
<protein>
    <submittedName>
        <fullName evidence="6">Phytoene dehydrogenase</fullName>
    </submittedName>
</protein>
<accession>A0A1P8Q1T0</accession>
<proteinExistence type="predicted"/>
<dbReference type="InterPro" id="IPR036188">
    <property type="entry name" value="FAD/NAD-bd_sf"/>
</dbReference>
<dbReference type="SUPFAM" id="SSF51905">
    <property type="entry name" value="FAD/NAD(P)-binding domain"/>
    <property type="match status" value="1"/>
</dbReference>
<evidence type="ECO:0000313" key="7">
    <source>
        <dbReference type="Proteomes" id="UP000187499"/>
    </source>
</evidence>
<reference evidence="7" key="1">
    <citation type="submission" date="2016-12" db="EMBL/GenBank/DDBJ databases">
        <authorList>
            <person name="Jung M.Y."/>
            <person name="Lee S.H."/>
        </authorList>
    </citation>
    <scope>NUCLEOTIDE SEQUENCE [LARGE SCALE GENOMIC DNA]</scope>
    <source>
        <strain evidence="7">WiKim39</strain>
    </source>
</reference>
<keyword evidence="2" id="KW-0732">Signal</keyword>
<evidence type="ECO:0000256" key="3">
    <source>
        <dbReference type="ARBA" id="ARBA00022827"/>
    </source>
</evidence>
<dbReference type="EMBL" id="CP019323">
    <property type="protein sequence ID" value="APX71833.1"/>
    <property type="molecule type" value="Genomic_DNA"/>
</dbReference>
<evidence type="ECO:0000256" key="4">
    <source>
        <dbReference type="ARBA" id="ARBA00022857"/>
    </source>
</evidence>
<sequence length="509" mass="56539">MKTDFDVIVVGAGNGGLIAAASSAKLGNSTLLIERHNLPGGAATSFTRGRFEFEPSLHELAKYGSKDNPGNIRNIFDWLGIDVEFKEVPDAYRVINTGSNGFDVSMPTGIPNFIKSMEQAVPGSSQSVGRFFKIAVEVAQAFSELTTDPANINMEDIAEKYPLFMKYGTISYQKVLDELQIPKKAQEILMAYWCYIGIPGDEFEFAYMAAMVVSYVALSAYIPVNRSHEISTALIDSLQQNGGEVWFNTEITKLIVQDGEVVGVRTADKDIYAKQVIMNVIPDVVYSKMLDSTDVPIREVKKSNARKIGTSGFLVYLGLNKSAEELGIKDYSTFIDDNWDSHYQFDHMDNLKDNGFFIMNCLNVANPGCSPEGTSILYATQLFFGDSWDDVSPVEYAKLKDKIAEDLISRYEKATGINIRDYIEEIEIATPETFARYLRGPEGEIYGYFGSRWDQMLARTMSLVKEDEPIKNLHFCGGHGYLLDGYSSAYQSGLAAAKLANQNISKETV</sequence>
<dbReference type="STRING" id="1847728.BTM29_04350"/>
<keyword evidence="4" id="KW-0521">NADP</keyword>
<dbReference type="PANTHER" id="PTHR46091:SF3">
    <property type="entry name" value="AMINE OXIDASE DOMAIN-CONTAINING PROTEIN"/>
    <property type="match status" value="1"/>
</dbReference>
<dbReference type="Gene3D" id="3.50.50.60">
    <property type="entry name" value="FAD/NAD(P)-binding domain"/>
    <property type="match status" value="2"/>
</dbReference>
<dbReference type="Proteomes" id="UP000187499">
    <property type="component" value="Chromosome"/>
</dbReference>
<dbReference type="InterPro" id="IPR052206">
    <property type="entry name" value="Retinol_saturase"/>
</dbReference>
<dbReference type="PANTHER" id="PTHR46091">
    <property type="entry name" value="BLR7054 PROTEIN"/>
    <property type="match status" value="1"/>
</dbReference>
<keyword evidence="5" id="KW-0520">NAD</keyword>
<evidence type="ECO:0000256" key="2">
    <source>
        <dbReference type="ARBA" id="ARBA00022729"/>
    </source>
</evidence>
<keyword evidence="7" id="KW-1185">Reference proteome</keyword>
<dbReference type="OrthoDB" id="9773233at2"/>
<evidence type="ECO:0000313" key="6">
    <source>
        <dbReference type="EMBL" id="APX71833.1"/>
    </source>
</evidence>
<dbReference type="KEGG" id="lalw:BTM29_04350"/>